<dbReference type="OrthoDB" id="5207434at2759"/>
<dbReference type="AlphaFoldDB" id="A0A9P9W8I3"/>
<proteinExistence type="predicted"/>
<dbReference type="EMBL" id="JAFIMR010000080">
    <property type="protein sequence ID" value="KAI1849018.1"/>
    <property type="molecule type" value="Genomic_DNA"/>
</dbReference>
<gene>
    <name evidence="1" type="ORF">JX265_013715</name>
</gene>
<evidence type="ECO:0000313" key="2">
    <source>
        <dbReference type="Proteomes" id="UP000829685"/>
    </source>
</evidence>
<accession>A0A9P9W8I3</accession>
<reference evidence="1" key="1">
    <citation type="submission" date="2021-03" db="EMBL/GenBank/DDBJ databases">
        <title>Revisited historic fungal species revealed as producer of novel bioactive compounds through whole genome sequencing and comparative genomics.</title>
        <authorList>
            <person name="Vignolle G.A."/>
            <person name="Hochenegger N."/>
            <person name="Mach R.L."/>
            <person name="Mach-Aigner A.R."/>
            <person name="Javad Rahimi M."/>
            <person name="Salim K.A."/>
            <person name="Chan C.M."/>
            <person name="Lim L.B.L."/>
            <person name="Cai F."/>
            <person name="Druzhinina I.S."/>
            <person name="U'Ren J.M."/>
            <person name="Derntl C."/>
        </authorList>
    </citation>
    <scope>NUCLEOTIDE SEQUENCE</scope>
    <source>
        <strain evidence="1">TUCIM 5799</strain>
    </source>
</reference>
<protein>
    <submittedName>
        <fullName evidence="1">Uncharacterized protein</fullName>
    </submittedName>
</protein>
<keyword evidence="2" id="KW-1185">Reference proteome</keyword>
<dbReference type="Proteomes" id="UP000829685">
    <property type="component" value="Unassembled WGS sequence"/>
</dbReference>
<evidence type="ECO:0000313" key="1">
    <source>
        <dbReference type="EMBL" id="KAI1849018.1"/>
    </source>
</evidence>
<comment type="caution">
    <text evidence="1">The sequence shown here is derived from an EMBL/GenBank/DDBJ whole genome shotgun (WGS) entry which is preliminary data.</text>
</comment>
<name>A0A9P9W8I3_9PEZI</name>
<sequence>MAIPVATYLAAGSLITAVKSSWELSRMVRKKLRVKKTEKLAADAFVNLRRAFLRGLISSGQYRQFYDLISVAEASQNVGHLMIIQDEVTSMLQSGRVWK</sequence>
<organism evidence="1 2">
    <name type="scientific">Neoarthrinium moseri</name>
    <dbReference type="NCBI Taxonomy" id="1658444"/>
    <lineage>
        <taxon>Eukaryota</taxon>
        <taxon>Fungi</taxon>
        <taxon>Dikarya</taxon>
        <taxon>Ascomycota</taxon>
        <taxon>Pezizomycotina</taxon>
        <taxon>Sordariomycetes</taxon>
        <taxon>Xylariomycetidae</taxon>
        <taxon>Amphisphaeriales</taxon>
        <taxon>Apiosporaceae</taxon>
        <taxon>Neoarthrinium</taxon>
    </lineage>
</organism>